<dbReference type="GO" id="GO:0009890">
    <property type="term" value="P:negative regulation of biosynthetic process"/>
    <property type="evidence" value="ECO:0007669"/>
    <property type="project" value="InterPro"/>
</dbReference>
<dbReference type="GO" id="GO:0005829">
    <property type="term" value="C:cytosol"/>
    <property type="evidence" value="ECO:0007669"/>
    <property type="project" value="UniProtKB-SubCell"/>
</dbReference>
<dbReference type="AlphaFoldDB" id="A0A454XXW7"/>
<evidence type="ECO:0000313" key="9">
    <source>
        <dbReference type="EnsemblMetazoa" id="PPA42745.1"/>
    </source>
</evidence>
<keyword evidence="5" id="KW-0963">Cytoplasm</keyword>
<sequence length="103" mass="12102">MPDTYLTVVGMRSFYEFSRTSYRDARSTHISGDKIDQAIINYFVQRKIQVTFYDEEKQEIYVECPGSRVLNYLATLGWRVVTMTALPLEEDKPAQFAWTLFKD</sequence>
<organism evidence="9 10">
    <name type="scientific">Pristionchus pacificus</name>
    <name type="common">Parasitic nematode worm</name>
    <dbReference type="NCBI Taxonomy" id="54126"/>
    <lineage>
        <taxon>Eukaryota</taxon>
        <taxon>Metazoa</taxon>
        <taxon>Ecdysozoa</taxon>
        <taxon>Nematoda</taxon>
        <taxon>Chromadorea</taxon>
        <taxon>Rhabditida</taxon>
        <taxon>Rhabditina</taxon>
        <taxon>Diplogasteromorpha</taxon>
        <taxon>Diplogasteroidea</taxon>
        <taxon>Neodiplogasteridae</taxon>
        <taxon>Pristionchus</taxon>
    </lineage>
</organism>
<accession>A0A8R1Z0V8</accession>
<evidence type="ECO:0000256" key="1">
    <source>
        <dbReference type="ARBA" id="ARBA00004126"/>
    </source>
</evidence>
<comment type="similarity">
    <text evidence="3">Belongs to the GFRP family.</text>
</comment>
<dbReference type="GO" id="GO:0005737">
    <property type="term" value="C:cytoplasm"/>
    <property type="evidence" value="ECO:0000318"/>
    <property type="project" value="GO_Central"/>
</dbReference>
<name>A0A454XXW7_PRIPA</name>
<keyword evidence="7" id="KW-0539">Nucleus</keyword>
<evidence type="ECO:0000313" key="10">
    <source>
        <dbReference type="Proteomes" id="UP000005239"/>
    </source>
</evidence>
<evidence type="ECO:0000256" key="6">
    <source>
        <dbReference type="ARBA" id="ARBA00023136"/>
    </source>
</evidence>
<dbReference type="EnsemblMetazoa" id="PPA42745.1">
    <property type="protein sequence ID" value="PPA42745.1"/>
    <property type="gene ID" value="WBGene00281114"/>
</dbReference>
<dbReference type="InterPro" id="IPR036717">
    <property type="entry name" value="GFRP_sf"/>
</dbReference>
<evidence type="ECO:0000256" key="3">
    <source>
        <dbReference type="ARBA" id="ARBA00007605"/>
    </source>
</evidence>
<evidence type="ECO:0000256" key="8">
    <source>
        <dbReference type="ARBA" id="ARBA00032599"/>
    </source>
</evidence>
<reference evidence="10" key="1">
    <citation type="journal article" date="2008" name="Nat. Genet.">
        <title>The Pristionchus pacificus genome provides a unique perspective on nematode lifestyle and parasitism.</title>
        <authorList>
            <person name="Dieterich C."/>
            <person name="Clifton S.W."/>
            <person name="Schuster L.N."/>
            <person name="Chinwalla A."/>
            <person name="Delehaunty K."/>
            <person name="Dinkelacker I."/>
            <person name="Fulton L."/>
            <person name="Fulton R."/>
            <person name="Godfrey J."/>
            <person name="Minx P."/>
            <person name="Mitreva M."/>
            <person name="Roeseler W."/>
            <person name="Tian H."/>
            <person name="Witte H."/>
            <person name="Yang S.P."/>
            <person name="Wilson R.K."/>
            <person name="Sommer R.J."/>
        </authorList>
    </citation>
    <scope>NUCLEOTIDE SEQUENCE [LARGE SCALE GENOMIC DNA]</scope>
    <source>
        <strain evidence="10">PS312</strain>
    </source>
</reference>
<comment type="subcellular location">
    <subcellularLocation>
        <location evidence="2">Cytoplasm</location>
        <location evidence="2">Cytosol</location>
    </subcellularLocation>
    <subcellularLocation>
        <location evidence="1">Nucleus membrane</location>
    </subcellularLocation>
</comment>
<dbReference type="InterPro" id="IPR009112">
    <property type="entry name" value="GTP_CycHdrlase_I_reg"/>
</dbReference>
<dbReference type="PANTHER" id="PTHR16852">
    <property type="entry name" value="GTP CYCLOHYDROLASE 1 FEEDBACK REGULATORY PROTEIN"/>
    <property type="match status" value="1"/>
</dbReference>
<evidence type="ECO:0000256" key="4">
    <source>
        <dbReference type="ARBA" id="ARBA00020099"/>
    </source>
</evidence>
<evidence type="ECO:0000256" key="5">
    <source>
        <dbReference type="ARBA" id="ARBA00022490"/>
    </source>
</evidence>
<dbReference type="Gene3D" id="3.30.1410.10">
    <property type="entry name" value="GTP cyclohydrolase I feedback regulatory protein GFRP"/>
    <property type="match status" value="1"/>
</dbReference>
<dbReference type="SUPFAM" id="SSF69761">
    <property type="entry name" value="GTP cyclohydrolase I feedback regulatory protein, GFRP"/>
    <property type="match status" value="1"/>
</dbReference>
<gene>
    <name evidence="9" type="primary">WBGene00281114</name>
</gene>
<evidence type="ECO:0000256" key="7">
    <source>
        <dbReference type="ARBA" id="ARBA00023242"/>
    </source>
</evidence>
<dbReference type="GO" id="GO:0031965">
    <property type="term" value="C:nuclear membrane"/>
    <property type="evidence" value="ECO:0007669"/>
    <property type="project" value="UniProtKB-SubCell"/>
</dbReference>
<protein>
    <recommendedName>
        <fullName evidence="4">GTP cyclohydrolase 1 feedback regulatory protein</fullName>
    </recommendedName>
    <alternativeName>
        <fullName evidence="8">GTP cyclohydrolase I feedback regulatory protein</fullName>
    </alternativeName>
</protein>
<evidence type="ECO:0000256" key="2">
    <source>
        <dbReference type="ARBA" id="ARBA00004514"/>
    </source>
</evidence>
<keyword evidence="6" id="KW-0472">Membrane</keyword>
<dbReference type="Proteomes" id="UP000005239">
    <property type="component" value="Unassembled WGS sequence"/>
</dbReference>
<proteinExistence type="inferred from homology"/>
<dbReference type="GO" id="GO:0005634">
    <property type="term" value="C:nucleus"/>
    <property type="evidence" value="ECO:0000318"/>
    <property type="project" value="GO_Central"/>
</dbReference>
<dbReference type="GO" id="GO:0044549">
    <property type="term" value="F:GTP cyclohydrolase binding"/>
    <property type="evidence" value="ECO:0000318"/>
    <property type="project" value="GO_Central"/>
</dbReference>
<reference evidence="9" key="2">
    <citation type="submission" date="2022-06" db="UniProtKB">
        <authorList>
            <consortium name="EnsemblMetazoa"/>
        </authorList>
    </citation>
    <scope>IDENTIFICATION</scope>
    <source>
        <strain evidence="9">PS312</strain>
    </source>
</reference>
<accession>A0A454XXW7</accession>
<dbReference type="PANTHER" id="PTHR16852:SF2">
    <property type="entry name" value="GTP CYCLOHYDROLASE 1 FEEDBACK REGULATORY PROTEIN"/>
    <property type="match status" value="1"/>
</dbReference>
<keyword evidence="10" id="KW-1185">Reference proteome</keyword>